<evidence type="ECO:0000313" key="3">
    <source>
        <dbReference type="EMBL" id="MBA8823428.1"/>
    </source>
</evidence>
<protein>
    <submittedName>
        <fullName evidence="3">Uncharacterized protein</fullName>
    </submittedName>
</protein>
<gene>
    <name evidence="3" type="ORF">FHX42_000757</name>
</gene>
<keyword evidence="2" id="KW-0812">Transmembrane</keyword>
<comment type="caution">
    <text evidence="3">The sequence shown here is derived from an EMBL/GenBank/DDBJ whole genome shotgun (WGS) entry which is preliminary data.</text>
</comment>
<evidence type="ECO:0000313" key="4">
    <source>
        <dbReference type="Proteomes" id="UP000569329"/>
    </source>
</evidence>
<keyword evidence="2" id="KW-1133">Transmembrane helix</keyword>
<feature type="transmembrane region" description="Helical" evidence="2">
    <location>
        <begin position="31"/>
        <end position="49"/>
    </location>
</feature>
<proteinExistence type="predicted"/>
<accession>A0A839DXG3</accession>
<keyword evidence="2" id="KW-0472">Membrane</keyword>
<dbReference type="RefSeq" id="WP_235986887.1">
    <property type="nucleotide sequence ID" value="NZ_JACGWZ010000001.1"/>
</dbReference>
<sequence>MSGGGLLVVLTLIVAAGGVLGAAVVAGQPQWAWGSVVLSVLAGVLLLAGRFRDRGARSRGGPPPHPAGSVERAEPAEGDPDAEPAEEDTDAIDPPAVSDLEATVVVIDERPRYHLQRCSWLGERETLPLPVWRARELDFTPCARCAPDATLLAAAREPSEPSWQPEK</sequence>
<feature type="compositionally biased region" description="Acidic residues" evidence="1">
    <location>
        <begin position="76"/>
        <end position="91"/>
    </location>
</feature>
<dbReference type="Proteomes" id="UP000569329">
    <property type="component" value="Unassembled WGS sequence"/>
</dbReference>
<feature type="region of interest" description="Disordered" evidence="1">
    <location>
        <begin position="55"/>
        <end position="97"/>
    </location>
</feature>
<dbReference type="AlphaFoldDB" id="A0A839DXG3"/>
<evidence type="ECO:0000256" key="2">
    <source>
        <dbReference type="SAM" id="Phobius"/>
    </source>
</evidence>
<dbReference type="EMBL" id="JACGWZ010000001">
    <property type="protein sequence ID" value="MBA8823428.1"/>
    <property type="molecule type" value="Genomic_DNA"/>
</dbReference>
<keyword evidence="4" id="KW-1185">Reference proteome</keyword>
<organism evidence="3 4">
    <name type="scientific">Halosaccharopolyspora lacisalsi</name>
    <dbReference type="NCBI Taxonomy" id="1000566"/>
    <lineage>
        <taxon>Bacteria</taxon>
        <taxon>Bacillati</taxon>
        <taxon>Actinomycetota</taxon>
        <taxon>Actinomycetes</taxon>
        <taxon>Pseudonocardiales</taxon>
        <taxon>Pseudonocardiaceae</taxon>
        <taxon>Halosaccharopolyspora</taxon>
    </lineage>
</organism>
<reference evidence="3 4" key="1">
    <citation type="submission" date="2020-07" db="EMBL/GenBank/DDBJ databases">
        <title>Sequencing the genomes of 1000 actinobacteria strains.</title>
        <authorList>
            <person name="Klenk H.-P."/>
        </authorList>
    </citation>
    <scope>NUCLEOTIDE SEQUENCE [LARGE SCALE GENOMIC DNA]</scope>
    <source>
        <strain evidence="3 4">DSM 45975</strain>
    </source>
</reference>
<name>A0A839DXG3_9PSEU</name>
<evidence type="ECO:0000256" key="1">
    <source>
        <dbReference type="SAM" id="MobiDB-lite"/>
    </source>
</evidence>